<dbReference type="InterPro" id="IPR037066">
    <property type="entry name" value="Plug_dom_sf"/>
</dbReference>
<evidence type="ECO:0000256" key="9">
    <source>
        <dbReference type="ARBA" id="ARBA00023237"/>
    </source>
</evidence>
<comment type="similarity">
    <text evidence="10 11">Belongs to the TonB-dependent receptor family.</text>
</comment>
<evidence type="ECO:0000313" key="15">
    <source>
        <dbReference type="EMBL" id="RCW32680.1"/>
    </source>
</evidence>
<accession>A0A2T0XDL1</accession>
<feature type="signal peptide" evidence="12">
    <location>
        <begin position="1"/>
        <end position="20"/>
    </location>
</feature>
<dbReference type="InterPro" id="IPR039426">
    <property type="entry name" value="TonB-dep_rcpt-like"/>
</dbReference>
<dbReference type="Gene3D" id="2.170.130.10">
    <property type="entry name" value="TonB-dependent receptor, plug domain"/>
    <property type="match status" value="1"/>
</dbReference>
<evidence type="ECO:0000256" key="7">
    <source>
        <dbReference type="ARBA" id="ARBA00023136"/>
    </source>
</evidence>
<evidence type="ECO:0000256" key="6">
    <source>
        <dbReference type="ARBA" id="ARBA00023077"/>
    </source>
</evidence>
<evidence type="ECO:0000256" key="8">
    <source>
        <dbReference type="ARBA" id="ARBA00023170"/>
    </source>
</evidence>
<dbReference type="Pfam" id="PF00593">
    <property type="entry name" value="TonB_dep_Rec_b-barrel"/>
    <property type="match status" value="1"/>
</dbReference>
<sequence>MFLRLSVFCVLLLSATNLLAQDFFQEDPVKLREVRVTSQRLHDYAVGATVSEPDSDLVKLHRSGSLSSLLANTSGISLKTYGPGGLASVSIRGGGSSHTPVLWNGLNIQSPMSGGVNLSVMPVQFFDHVEVQHGGSGTLFGSGAISGVIHLSGNDLLRKENALSASLTKGSFGLGSASAEIKTGTTSFASRLSVFGQKADNDFRFINTSRIGNPEETQTNAGVVQYGVLQENQWRMSDKSLLTTGFWYQDYDKDLQTLMTSRQPGETSQRDKNIMASVNYKYYGSKGILNVKQGLIRNKVLYSDPDLADPQADNNSFSWINEAEYKHRLGRYHSVNAGVNYTYELARSDGYGGDVSRNRVAAFASGRYGLTAGRGAIVLSFREEMSDADLQPVVFSLGVEHPLWNRLQLKGNISRNYRIPNLNDLYWMEDGYAMGNPDLSAESGWSGDAGANFSFQNGIFAITLSAAYFASRTEDIIVWLPEDGGKWKPHNKEIGETSGVEAGVEVTAVAGKNRISSRIFYTRVKSTLFSDDEYDNRQMVYTPEHNMNAVFGYSRGDFYATLAGRFTGERYYDYKNTLDAYSLWDTSLGYKFRISGISADFSFKIKNVTDADYQVVAWYAMPPRNYLLSIDLTI</sequence>
<dbReference type="PANTHER" id="PTHR30069:SF29">
    <property type="entry name" value="HEMOGLOBIN AND HEMOGLOBIN-HAPTOGLOBIN-BINDING PROTEIN 1-RELATED"/>
    <property type="match status" value="1"/>
</dbReference>
<dbReference type="GO" id="GO:0015344">
    <property type="term" value="F:siderophore uptake transmembrane transporter activity"/>
    <property type="evidence" value="ECO:0007669"/>
    <property type="project" value="TreeGrafter"/>
</dbReference>
<feature type="domain" description="TonB-dependent receptor plug" evidence="14">
    <location>
        <begin position="54"/>
        <end position="148"/>
    </location>
</feature>
<dbReference type="Gene3D" id="2.40.170.20">
    <property type="entry name" value="TonB-dependent receptor, beta-barrel domain"/>
    <property type="match status" value="1"/>
</dbReference>
<keyword evidence="5 12" id="KW-0732">Signal</keyword>
<keyword evidence="8 15" id="KW-0675">Receptor</keyword>
<dbReference type="RefSeq" id="WP_106153861.1">
    <property type="nucleotide sequence ID" value="NZ_PVTS01000013.1"/>
</dbReference>
<gene>
    <name evidence="15" type="ORF">DFO77_1146</name>
</gene>
<keyword evidence="3 10" id="KW-1134">Transmembrane beta strand</keyword>
<keyword evidence="4 10" id="KW-0812">Transmembrane</keyword>
<keyword evidence="7 10" id="KW-0472">Membrane</keyword>
<proteinExistence type="inferred from homology"/>
<dbReference type="GO" id="GO:0044718">
    <property type="term" value="P:siderophore transmembrane transport"/>
    <property type="evidence" value="ECO:0007669"/>
    <property type="project" value="TreeGrafter"/>
</dbReference>
<evidence type="ECO:0000256" key="2">
    <source>
        <dbReference type="ARBA" id="ARBA00022448"/>
    </source>
</evidence>
<dbReference type="PANTHER" id="PTHR30069">
    <property type="entry name" value="TONB-DEPENDENT OUTER MEMBRANE RECEPTOR"/>
    <property type="match status" value="1"/>
</dbReference>
<dbReference type="SUPFAM" id="SSF56935">
    <property type="entry name" value="Porins"/>
    <property type="match status" value="1"/>
</dbReference>
<dbReference type="InterPro" id="IPR000531">
    <property type="entry name" value="Beta-barrel_TonB"/>
</dbReference>
<name>A0A2T0XDL1_9BACT</name>
<keyword evidence="9 10" id="KW-0998">Cell outer membrane</keyword>
<keyword evidence="2 10" id="KW-0813">Transport</keyword>
<evidence type="ECO:0000256" key="4">
    <source>
        <dbReference type="ARBA" id="ARBA00022692"/>
    </source>
</evidence>
<feature type="domain" description="TonB-dependent receptor-like beta-barrel" evidence="13">
    <location>
        <begin position="238"/>
        <end position="607"/>
    </location>
</feature>
<evidence type="ECO:0000256" key="5">
    <source>
        <dbReference type="ARBA" id="ARBA00022729"/>
    </source>
</evidence>
<dbReference type="PROSITE" id="PS52016">
    <property type="entry name" value="TONB_DEPENDENT_REC_3"/>
    <property type="match status" value="1"/>
</dbReference>
<feature type="chain" id="PRO_5030056619" evidence="12">
    <location>
        <begin position="21"/>
        <end position="634"/>
    </location>
</feature>
<protein>
    <submittedName>
        <fullName evidence="15">Iron complex outermembrane receptor protein</fullName>
    </submittedName>
</protein>
<dbReference type="AlphaFoldDB" id="A0A2T0XDL1"/>
<comment type="subcellular location">
    <subcellularLocation>
        <location evidence="1 10">Cell outer membrane</location>
        <topology evidence="1 10">Multi-pass membrane protein</topology>
    </subcellularLocation>
</comment>
<evidence type="ECO:0000259" key="14">
    <source>
        <dbReference type="Pfam" id="PF07715"/>
    </source>
</evidence>
<evidence type="ECO:0000313" key="16">
    <source>
        <dbReference type="Proteomes" id="UP000252733"/>
    </source>
</evidence>
<evidence type="ECO:0000256" key="11">
    <source>
        <dbReference type="RuleBase" id="RU003357"/>
    </source>
</evidence>
<dbReference type="EMBL" id="QPIZ01000014">
    <property type="protein sequence ID" value="RCW32680.1"/>
    <property type="molecule type" value="Genomic_DNA"/>
</dbReference>
<evidence type="ECO:0000256" key="10">
    <source>
        <dbReference type="PROSITE-ProRule" id="PRU01360"/>
    </source>
</evidence>
<comment type="caution">
    <text evidence="15">The sequence shown here is derived from an EMBL/GenBank/DDBJ whole genome shotgun (WGS) entry which is preliminary data.</text>
</comment>
<dbReference type="STRING" id="1168289.GCA_000259075_02857"/>
<keyword evidence="16" id="KW-1185">Reference proteome</keyword>
<evidence type="ECO:0000256" key="3">
    <source>
        <dbReference type="ARBA" id="ARBA00022452"/>
    </source>
</evidence>
<dbReference type="OrthoDB" id="9762903at2"/>
<dbReference type="Pfam" id="PF07715">
    <property type="entry name" value="Plug"/>
    <property type="match status" value="1"/>
</dbReference>
<evidence type="ECO:0000256" key="1">
    <source>
        <dbReference type="ARBA" id="ARBA00004571"/>
    </source>
</evidence>
<dbReference type="Proteomes" id="UP000252733">
    <property type="component" value="Unassembled WGS sequence"/>
</dbReference>
<dbReference type="InterPro" id="IPR012910">
    <property type="entry name" value="Plug_dom"/>
</dbReference>
<reference evidence="15 16" key="1">
    <citation type="submission" date="2018-07" db="EMBL/GenBank/DDBJ databases">
        <title>Freshwater and sediment microbial communities from various areas in North America, analyzing microbe dynamics in response to fracking.</title>
        <authorList>
            <person name="Lamendella R."/>
        </authorList>
    </citation>
    <scope>NUCLEOTIDE SEQUENCE [LARGE SCALE GENOMIC DNA]</scope>
    <source>
        <strain evidence="15 16">160A</strain>
    </source>
</reference>
<dbReference type="GO" id="GO:0009279">
    <property type="term" value="C:cell outer membrane"/>
    <property type="evidence" value="ECO:0007669"/>
    <property type="project" value="UniProtKB-SubCell"/>
</dbReference>
<evidence type="ECO:0000259" key="13">
    <source>
        <dbReference type="Pfam" id="PF00593"/>
    </source>
</evidence>
<dbReference type="InterPro" id="IPR036942">
    <property type="entry name" value="Beta-barrel_TonB_sf"/>
</dbReference>
<keyword evidence="6 11" id="KW-0798">TonB box</keyword>
<evidence type="ECO:0000256" key="12">
    <source>
        <dbReference type="SAM" id="SignalP"/>
    </source>
</evidence>
<organism evidence="15 16">
    <name type="scientific">Marinilabilia salmonicolor</name>
    <dbReference type="NCBI Taxonomy" id="989"/>
    <lineage>
        <taxon>Bacteria</taxon>
        <taxon>Pseudomonadati</taxon>
        <taxon>Bacteroidota</taxon>
        <taxon>Bacteroidia</taxon>
        <taxon>Marinilabiliales</taxon>
        <taxon>Marinilabiliaceae</taxon>
        <taxon>Marinilabilia</taxon>
    </lineage>
</organism>